<dbReference type="HOGENOM" id="CLU_3117608_0_0_9"/>
<dbReference type="Proteomes" id="UP000004846">
    <property type="component" value="Unassembled WGS sequence"/>
</dbReference>
<dbReference type="EMBL" id="AEBR01000024">
    <property type="protein sequence ID" value="EFM83538.1"/>
    <property type="molecule type" value="Genomic_DNA"/>
</dbReference>
<accession>A0A125W8L7</accession>
<comment type="caution">
    <text evidence="1">The sequence shown here is derived from an EMBL/GenBank/DDBJ whole genome shotgun (WGS) entry which is preliminary data.</text>
</comment>
<organism evidence="1 2">
    <name type="scientific">Enterococcus faecalis TX4248</name>
    <dbReference type="NCBI Taxonomy" id="749495"/>
    <lineage>
        <taxon>Bacteria</taxon>
        <taxon>Bacillati</taxon>
        <taxon>Bacillota</taxon>
        <taxon>Bacilli</taxon>
        <taxon>Lactobacillales</taxon>
        <taxon>Enterococcaceae</taxon>
        <taxon>Enterococcus</taxon>
    </lineage>
</organism>
<evidence type="ECO:0000313" key="1">
    <source>
        <dbReference type="EMBL" id="EFM83538.1"/>
    </source>
</evidence>
<name>A0A125W8L7_ENTFL</name>
<dbReference type="AlphaFoldDB" id="A0A125W8L7"/>
<protein>
    <submittedName>
        <fullName evidence="1">Uncharacterized protein</fullName>
    </submittedName>
</protein>
<evidence type="ECO:0000313" key="2">
    <source>
        <dbReference type="Proteomes" id="UP000004846"/>
    </source>
</evidence>
<gene>
    <name evidence="1" type="ORF">HMPREF9498_00812</name>
</gene>
<reference evidence="1 2" key="1">
    <citation type="submission" date="2010-07" db="EMBL/GenBank/DDBJ databases">
        <authorList>
            <person name="Sid Ahmed O."/>
        </authorList>
    </citation>
    <scope>NUCLEOTIDE SEQUENCE [LARGE SCALE GENOMIC DNA]</scope>
    <source>
        <strain evidence="1 2">TX4248</strain>
    </source>
</reference>
<proteinExistence type="predicted"/>
<sequence length="50" mass="6143">MLFPPITLIYIHHNVNVFCRVDYLINLTKEKFFNQIFLCYTLFEEKRGME</sequence>